<reference evidence="2" key="1">
    <citation type="submission" date="2017-09" db="EMBL/GenBank/DDBJ databases">
        <title>Depth-based differentiation of microbial function through sediment-hosted aquifers and enrichment of novel symbionts in the deep terrestrial subsurface.</title>
        <authorList>
            <person name="Probst A.J."/>
            <person name="Ladd B."/>
            <person name="Jarett J.K."/>
            <person name="Geller-Mcgrath D.E."/>
            <person name="Sieber C.M.K."/>
            <person name="Emerson J.B."/>
            <person name="Anantharaman K."/>
            <person name="Thomas B.C."/>
            <person name="Malmstrom R."/>
            <person name="Stieglmeier M."/>
            <person name="Klingl A."/>
            <person name="Woyke T."/>
            <person name="Ryan C.M."/>
            <person name="Banfield J.F."/>
        </authorList>
    </citation>
    <scope>NUCLEOTIDE SEQUENCE [LARGE SCALE GENOMIC DNA]</scope>
</reference>
<sequence length="62" mass="6875">MDNKNNEIIFSVTVESLQNEAVNRVGRKLTDDELYTAKKGVESGLSFDVDTVIKTAIEEAVE</sequence>
<accession>A0A2M7AY10</accession>
<gene>
    <name evidence="1" type="ORF">COS76_00310</name>
</gene>
<dbReference type="EMBL" id="PEVY01000006">
    <property type="protein sequence ID" value="PIU75524.1"/>
    <property type="molecule type" value="Genomic_DNA"/>
</dbReference>
<name>A0A2M7AY10_9BACT</name>
<organism evidence="1 2">
    <name type="scientific">Candidatus Portnoybacteria bacterium CG06_land_8_20_14_3_00_39_12</name>
    <dbReference type="NCBI Taxonomy" id="1974809"/>
    <lineage>
        <taxon>Bacteria</taxon>
        <taxon>Candidatus Portnoyibacteriota</taxon>
    </lineage>
</organism>
<dbReference type="Proteomes" id="UP000228775">
    <property type="component" value="Unassembled WGS sequence"/>
</dbReference>
<protein>
    <submittedName>
        <fullName evidence="1">Uncharacterized protein</fullName>
    </submittedName>
</protein>
<comment type="caution">
    <text evidence="1">The sequence shown here is derived from an EMBL/GenBank/DDBJ whole genome shotgun (WGS) entry which is preliminary data.</text>
</comment>
<proteinExistence type="predicted"/>
<evidence type="ECO:0000313" key="2">
    <source>
        <dbReference type="Proteomes" id="UP000228775"/>
    </source>
</evidence>
<evidence type="ECO:0000313" key="1">
    <source>
        <dbReference type="EMBL" id="PIU75524.1"/>
    </source>
</evidence>
<dbReference type="AlphaFoldDB" id="A0A2M7AY10"/>